<proteinExistence type="inferred from homology"/>
<organism evidence="3 4">
    <name type="scientific">Persicitalea jodogahamensis</name>
    <dbReference type="NCBI Taxonomy" id="402147"/>
    <lineage>
        <taxon>Bacteria</taxon>
        <taxon>Pseudomonadati</taxon>
        <taxon>Bacteroidota</taxon>
        <taxon>Cytophagia</taxon>
        <taxon>Cytophagales</taxon>
        <taxon>Spirosomataceae</taxon>
        <taxon>Persicitalea</taxon>
    </lineage>
</organism>
<dbReference type="InterPro" id="IPR039566">
    <property type="entry name" value="CvfB_S1_st"/>
</dbReference>
<accession>A0A8J3D3K4</accession>
<dbReference type="InterPro" id="IPR036388">
    <property type="entry name" value="WH-like_DNA-bd_sf"/>
</dbReference>
<name>A0A8J3D3K4_9BACT</name>
<dbReference type="Gene3D" id="1.10.10.10">
    <property type="entry name" value="Winged helix-like DNA-binding domain superfamily/Winged helix DNA-binding domain"/>
    <property type="match status" value="1"/>
</dbReference>
<dbReference type="PIRSF" id="PIRSF012524">
    <property type="entry name" value="YitL_S1"/>
    <property type="match status" value="1"/>
</dbReference>
<comment type="similarity">
    <text evidence="1">Belongs to the CvfB family.</text>
</comment>
<feature type="domain" description="S1 motif" evidence="2">
    <location>
        <begin position="3"/>
        <end position="64"/>
    </location>
</feature>
<dbReference type="Pfam" id="PF17783">
    <property type="entry name" value="WHD_CvfB"/>
    <property type="match status" value="1"/>
</dbReference>
<feature type="domain" description="S1 motif" evidence="2">
    <location>
        <begin position="144"/>
        <end position="206"/>
    </location>
</feature>
<comment type="caution">
    <text evidence="3">The sequence shown here is derived from an EMBL/GenBank/DDBJ whole genome shotgun (WGS) entry which is preliminary data.</text>
</comment>
<dbReference type="InterPro" id="IPR003029">
    <property type="entry name" value="S1_domain"/>
</dbReference>
<dbReference type="Proteomes" id="UP000598271">
    <property type="component" value="Unassembled WGS sequence"/>
</dbReference>
<reference evidence="3 4" key="1">
    <citation type="journal article" date="2014" name="Int. J. Syst. Evol. Microbiol.">
        <title>Complete genome sequence of Corynebacterium casei LMG S-19264T (=DSM 44701T), isolated from a smear-ripened cheese.</title>
        <authorList>
            <consortium name="US DOE Joint Genome Institute (JGI-PGF)"/>
            <person name="Walter F."/>
            <person name="Albersmeier A."/>
            <person name="Kalinowski J."/>
            <person name="Ruckert C."/>
        </authorList>
    </citation>
    <scope>NUCLEOTIDE SEQUENCE [LARGE SCALE GENOMIC DNA]</scope>
    <source>
        <strain evidence="3 4">KCTC 12866</strain>
    </source>
</reference>
<dbReference type="AlphaFoldDB" id="A0A8J3D3K4"/>
<dbReference type="SMART" id="SM00316">
    <property type="entry name" value="S1"/>
    <property type="match status" value="2"/>
</dbReference>
<dbReference type="RefSeq" id="WP_189565671.1">
    <property type="nucleotide sequence ID" value="NZ_BMXF01000003.1"/>
</dbReference>
<keyword evidence="4" id="KW-1185">Reference proteome</keyword>
<evidence type="ECO:0000256" key="1">
    <source>
        <dbReference type="PIRNR" id="PIRNR012524"/>
    </source>
</evidence>
<dbReference type="GO" id="GO:0003676">
    <property type="term" value="F:nucleic acid binding"/>
    <property type="evidence" value="ECO:0007669"/>
    <property type="project" value="InterPro"/>
</dbReference>
<dbReference type="Gene3D" id="2.40.50.140">
    <property type="entry name" value="Nucleic acid-binding proteins"/>
    <property type="match status" value="2"/>
</dbReference>
<evidence type="ECO:0000313" key="4">
    <source>
        <dbReference type="Proteomes" id="UP000598271"/>
    </source>
</evidence>
<dbReference type="EMBL" id="BMXF01000003">
    <property type="protein sequence ID" value="GHB76855.1"/>
    <property type="molecule type" value="Genomic_DNA"/>
</dbReference>
<gene>
    <name evidence="3" type="ORF">GCM10007390_33540</name>
</gene>
<dbReference type="InterPro" id="IPR014464">
    <property type="entry name" value="CvfB_fam"/>
</dbReference>
<evidence type="ECO:0000313" key="3">
    <source>
        <dbReference type="EMBL" id="GHB76855.1"/>
    </source>
</evidence>
<dbReference type="InterPro" id="IPR040764">
    <property type="entry name" value="CvfB_WH"/>
</dbReference>
<dbReference type="PANTHER" id="PTHR37296">
    <property type="entry name" value="CONSERVED VIRULENCE FACTOR B"/>
    <property type="match status" value="1"/>
</dbReference>
<protein>
    <submittedName>
        <fullName evidence="3">GntR family transcriptional regulator</fullName>
    </submittedName>
</protein>
<dbReference type="InterPro" id="IPR012340">
    <property type="entry name" value="NA-bd_OB-fold"/>
</dbReference>
<evidence type="ECO:0000259" key="2">
    <source>
        <dbReference type="SMART" id="SM00316"/>
    </source>
</evidence>
<dbReference type="Pfam" id="PF13509">
    <property type="entry name" value="S1_2"/>
    <property type="match status" value="2"/>
</dbReference>
<sequence length="276" mass="31943">MLFLGKYNDLTITRNTDQGLYLEDQQGEEVLLPNRYVTDDMQLDDRIRVFVYNDSEDRPVATTEKPLALRDEFAYLEAVDVNSKGAFLDMGLTKDILVPFSEQLTPMERGKKYLVFIYLDRVTSRLIASPRLNRFIDNERLTIAEGDEVDLIIWERTDLGFNVIVNEFHKGLIFESDIFKEIKVGDRMKGYVKKIREENKLDITLEKIGVERFEPLIQRIVDALNANGGFLPLHDDSNPEEISKVLGMSKRNFKKSIGNLWKKGVIQFEETGIRLK</sequence>
<dbReference type="PANTHER" id="PTHR37296:SF1">
    <property type="entry name" value="CONSERVED VIRULENCE FACTOR B"/>
    <property type="match status" value="1"/>
</dbReference>